<dbReference type="PANTHER" id="PTHR21490:SF2">
    <property type="entry name" value="ENKURIN DOMAIN-CONTAINING PROTEIN 1"/>
    <property type="match status" value="1"/>
</dbReference>
<dbReference type="GO" id="GO:0005881">
    <property type="term" value="C:cytoplasmic microtubule"/>
    <property type="evidence" value="ECO:0007669"/>
    <property type="project" value="TreeGrafter"/>
</dbReference>
<evidence type="ECO:0000256" key="6">
    <source>
        <dbReference type="SAM" id="MobiDB-lite"/>
    </source>
</evidence>
<dbReference type="PANTHER" id="PTHR21490">
    <property type="entry name" value="ENKURIN-RELATED"/>
    <property type="match status" value="1"/>
</dbReference>
<dbReference type="EMBL" id="CAXLJL010000090">
    <property type="protein sequence ID" value="CAL5131339.1"/>
    <property type="molecule type" value="Genomic_DNA"/>
</dbReference>
<comment type="caution">
    <text evidence="8">The sequence shown here is derived from an EMBL/GenBank/DDBJ whole genome shotgun (WGS) entry which is preliminary data.</text>
</comment>
<evidence type="ECO:0000313" key="9">
    <source>
        <dbReference type="Proteomes" id="UP001497525"/>
    </source>
</evidence>
<dbReference type="InterPro" id="IPR052102">
    <property type="entry name" value="Enkurin_domain-protein"/>
</dbReference>
<comment type="subcellular location">
    <subcellularLocation>
        <location evidence="1">Cell projection</location>
        <location evidence="1">Cilium</location>
    </subcellularLocation>
    <subcellularLocation>
        <location evidence="2">Cytoplasm</location>
        <location evidence="2">Cytoskeleton</location>
    </subcellularLocation>
</comment>
<dbReference type="PROSITE" id="PS51665">
    <property type="entry name" value="ENKURIN"/>
    <property type="match status" value="1"/>
</dbReference>
<dbReference type="InterPro" id="IPR027012">
    <property type="entry name" value="Enkurin_dom"/>
</dbReference>
<dbReference type="Pfam" id="PF13864">
    <property type="entry name" value="Enkurin"/>
    <property type="match status" value="1"/>
</dbReference>
<sequence>MSSRISGPIPSHDVYLDVVMPRTTLNPERSAKTNHINNSAGILGGSVIGLDTMKSPPYTKSLSAVQSLRGSKKLVRNYIRENIRRLKYMQNQASLRRPTTAIASPAFKLTGHHSENSSTMAIMTPRPMSALSGYRGDAIKPERPRYQTGAFVNTDGSIIHNGGYKDSYVVDRVTHSRNQYGGSDTPSDDSGYRAEPSSPEPIHPQKQYSPPRLFRSQSTQFRGTDYEAKVSEGVQTNGAFTKKVRHRSHLDMPNASPRYRQQQKRKRRPVSAERGKHDFLKAHEKTASGDWNLLLLGSLPIKHGFHSPKPEQLTVPKASSARKVQLIRRDINYVRANAHLASATNYRNPKGRRPVSAHVMTGEYNLRRSVSTDSESEAYNSKAGKWPERRLPIGAVPHYIIKRRQEARRAALMAAKNEPDPDQPPGHRKMSDKERRETLVLLKNAHNELSEEWNRLPVRMDTLRIRTRRAELERRLGELEQAITIFSKPKVFVKPE</sequence>
<keyword evidence="5" id="KW-0966">Cell projection</keyword>
<protein>
    <recommendedName>
        <fullName evidence="7">Enkurin domain-containing protein</fullName>
    </recommendedName>
</protein>
<feature type="domain" description="Enkurin" evidence="7">
    <location>
        <begin position="402"/>
        <end position="494"/>
    </location>
</feature>
<proteinExistence type="predicted"/>
<dbReference type="GO" id="GO:0005929">
    <property type="term" value="C:cilium"/>
    <property type="evidence" value="ECO:0007669"/>
    <property type="project" value="UniProtKB-SubCell"/>
</dbReference>
<dbReference type="AlphaFoldDB" id="A0AAV2T5U0"/>
<evidence type="ECO:0000256" key="1">
    <source>
        <dbReference type="ARBA" id="ARBA00004138"/>
    </source>
</evidence>
<accession>A0AAV2T5U0</accession>
<evidence type="ECO:0000256" key="3">
    <source>
        <dbReference type="ARBA" id="ARBA00022490"/>
    </source>
</evidence>
<evidence type="ECO:0000259" key="7">
    <source>
        <dbReference type="PROSITE" id="PS51665"/>
    </source>
</evidence>
<feature type="region of interest" description="Disordered" evidence="6">
    <location>
        <begin position="227"/>
        <end position="275"/>
    </location>
</feature>
<keyword evidence="4" id="KW-0206">Cytoskeleton</keyword>
<name>A0AAV2T5U0_CALDB</name>
<feature type="compositionally biased region" description="Polar residues" evidence="6">
    <location>
        <begin position="176"/>
        <end position="185"/>
    </location>
</feature>
<evidence type="ECO:0000256" key="5">
    <source>
        <dbReference type="ARBA" id="ARBA00023273"/>
    </source>
</evidence>
<gene>
    <name evidence="8" type="ORF">CDAUBV1_LOCUS3761</name>
</gene>
<dbReference type="Proteomes" id="UP001497525">
    <property type="component" value="Unassembled WGS sequence"/>
</dbReference>
<reference evidence="8" key="1">
    <citation type="submission" date="2024-06" db="EMBL/GenBank/DDBJ databases">
        <authorList>
            <person name="Liu X."/>
            <person name="Lenzi L."/>
            <person name="Haldenby T S."/>
            <person name="Uol C."/>
        </authorList>
    </citation>
    <scope>NUCLEOTIDE SEQUENCE</scope>
</reference>
<evidence type="ECO:0000313" key="8">
    <source>
        <dbReference type="EMBL" id="CAL5131339.1"/>
    </source>
</evidence>
<keyword evidence="3" id="KW-0963">Cytoplasm</keyword>
<evidence type="ECO:0000256" key="4">
    <source>
        <dbReference type="ARBA" id="ARBA00023212"/>
    </source>
</evidence>
<organism evidence="8 9">
    <name type="scientific">Calicophoron daubneyi</name>
    <name type="common">Rumen fluke</name>
    <name type="synonym">Paramphistomum daubneyi</name>
    <dbReference type="NCBI Taxonomy" id="300641"/>
    <lineage>
        <taxon>Eukaryota</taxon>
        <taxon>Metazoa</taxon>
        <taxon>Spiralia</taxon>
        <taxon>Lophotrochozoa</taxon>
        <taxon>Platyhelminthes</taxon>
        <taxon>Trematoda</taxon>
        <taxon>Digenea</taxon>
        <taxon>Plagiorchiida</taxon>
        <taxon>Pronocephalata</taxon>
        <taxon>Paramphistomoidea</taxon>
        <taxon>Paramphistomidae</taxon>
        <taxon>Calicophoron</taxon>
    </lineage>
</organism>
<evidence type="ECO:0000256" key="2">
    <source>
        <dbReference type="ARBA" id="ARBA00004245"/>
    </source>
</evidence>
<feature type="region of interest" description="Disordered" evidence="6">
    <location>
        <begin position="176"/>
        <end position="214"/>
    </location>
</feature>